<gene>
    <name evidence="2" type="ORF">IWX90DRAFT_410886</name>
</gene>
<evidence type="ECO:0000256" key="1">
    <source>
        <dbReference type="SAM" id="MobiDB-lite"/>
    </source>
</evidence>
<evidence type="ECO:0000313" key="3">
    <source>
        <dbReference type="Proteomes" id="UP001456524"/>
    </source>
</evidence>
<feature type="region of interest" description="Disordered" evidence="1">
    <location>
        <begin position="1"/>
        <end position="64"/>
    </location>
</feature>
<proteinExistence type="predicted"/>
<name>A0ABR1Y6Q3_9PEZI</name>
<comment type="caution">
    <text evidence="2">The sequence shown here is derived from an EMBL/GenBank/DDBJ whole genome shotgun (WGS) entry which is preliminary data.</text>
</comment>
<organism evidence="2 3">
    <name type="scientific">Phyllosticta citrichinensis</name>
    <dbReference type="NCBI Taxonomy" id="1130410"/>
    <lineage>
        <taxon>Eukaryota</taxon>
        <taxon>Fungi</taxon>
        <taxon>Dikarya</taxon>
        <taxon>Ascomycota</taxon>
        <taxon>Pezizomycotina</taxon>
        <taxon>Dothideomycetes</taxon>
        <taxon>Dothideomycetes incertae sedis</taxon>
        <taxon>Botryosphaeriales</taxon>
        <taxon>Phyllostictaceae</taxon>
        <taxon>Phyllosticta</taxon>
    </lineage>
</organism>
<feature type="compositionally biased region" description="Low complexity" evidence="1">
    <location>
        <begin position="47"/>
        <end position="64"/>
    </location>
</feature>
<dbReference type="EMBL" id="JBBWUH010000001">
    <property type="protein sequence ID" value="KAK8177448.1"/>
    <property type="molecule type" value="Genomic_DNA"/>
</dbReference>
<evidence type="ECO:0000313" key="2">
    <source>
        <dbReference type="EMBL" id="KAK8177448.1"/>
    </source>
</evidence>
<accession>A0ABR1Y6Q3</accession>
<reference evidence="2 3" key="1">
    <citation type="journal article" date="2022" name="G3 (Bethesda)">
        <title>Enemy or ally: a genomic approach to elucidate the lifestyle of Phyllosticta citrichinaensis.</title>
        <authorList>
            <person name="Buijs V.A."/>
            <person name="Groenewald J.Z."/>
            <person name="Haridas S."/>
            <person name="LaButti K.M."/>
            <person name="Lipzen A."/>
            <person name="Martin F.M."/>
            <person name="Barry K."/>
            <person name="Grigoriev I.V."/>
            <person name="Crous P.W."/>
            <person name="Seidl M.F."/>
        </authorList>
    </citation>
    <scope>NUCLEOTIDE SEQUENCE [LARGE SCALE GENOMIC DNA]</scope>
    <source>
        <strain evidence="2 3">CBS 129764</strain>
    </source>
</reference>
<keyword evidence="3" id="KW-1185">Reference proteome</keyword>
<dbReference type="Proteomes" id="UP001456524">
    <property type="component" value="Unassembled WGS sequence"/>
</dbReference>
<feature type="compositionally biased region" description="Low complexity" evidence="1">
    <location>
        <begin position="1"/>
        <end position="10"/>
    </location>
</feature>
<sequence>MSSSDDSSTSKQRANGEMINIARGRAPNFIDGPLPEGVQPPAANTQAPSASASAGDASDTSSNSDVYQPAQIMWANGNFMDVMGETIDALPLAITAGPQGNSELQALINIIAARRVLPDAAEGEDAMGRFFAAILECMAPWYHSQAVGSGVPDRVVSAFALANRVFNEAHEQVTARNRSLDEGNPFESPDGLRLLRVDLLAHAHSHIRRAVRTAQSPTQHAFWLNVQGHVLLLTNELDDEEAQRFFAVV</sequence>
<protein>
    <submittedName>
        <fullName evidence="2">Uncharacterized protein</fullName>
    </submittedName>
</protein>